<keyword evidence="1" id="KW-0732">Signal</keyword>
<evidence type="ECO:0000256" key="1">
    <source>
        <dbReference type="SAM" id="SignalP"/>
    </source>
</evidence>
<feature type="signal peptide" evidence="1">
    <location>
        <begin position="1"/>
        <end position="21"/>
    </location>
</feature>
<organism evidence="2">
    <name type="scientific">Ectopseudomonas mendocina (strain ymp)</name>
    <name type="common">Pseudomonas mendocina</name>
    <dbReference type="NCBI Taxonomy" id="399739"/>
    <lineage>
        <taxon>Bacteria</taxon>
        <taxon>Pseudomonadati</taxon>
        <taxon>Pseudomonadota</taxon>
        <taxon>Gammaproteobacteria</taxon>
        <taxon>Pseudomonadales</taxon>
        <taxon>Pseudomonadaceae</taxon>
        <taxon>Ectopseudomonas</taxon>
    </lineage>
</organism>
<dbReference type="AlphaFoldDB" id="A4XRG5"/>
<sequence length="115" mass="13152">MKLLKRLLPITLLLAAGCTYAQSFPEDKVRQIEQKSVEIAQKYAERTGKPVPEVQDYSYSMKLNVAKVIYQSPNIEYCGAVPMIMVFEYPLHKPHLPIARRSLEAELPFSPEFIP</sequence>
<reference evidence="2" key="1">
    <citation type="submission" date="2007-04" db="EMBL/GenBank/DDBJ databases">
        <title>Complete sequence of Pseudomonas mendocina ymp.</title>
        <authorList>
            <consortium name="US DOE Joint Genome Institute"/>
            <person name="Copeland A."/>
            <person name="Lucas S."/>
            <person name="Lapidus A."/>
            <person name="Barry K."/>
            <person name="Glavina del Rio T."/>
            <person name="Dalin E."/>
            <person name="Tice H."/>
            <person name="Pitluck S."/>
            <person name="Kiss H."/>
            <person name="Brettin T."/>
            <person name="Detter J.C."/>
            <person name="Bruce D."/>
            <person name="Han C."/>
            <person name="Schmutz J."/>
            <person name="Larimer F."/>
            <person name="Land M."/>
            <person name="Hauser L."/>
            <person name="Kyrpides N."/>
            <person name="Mikhailova N."/>
            <person name="Hersman L."/>
            <person name="Dubois J."/>
            <person name="Maurice P."/>
            <person name="Richardson P."/>
        </authorList>
    </citation>
    <scope>NUCLEOTIDE SEQUENCE [LARGE SCALE GENOMIC DNA]</scope>
    <source>
        <strain evidence="2">Ymp</strain>
    </source>
</reference>
<dbReference type="HOGENOM" id="CLU_2106899_0_0_6"/>
<dbReference type="OrthoDB" id="6903098at2"/>
<dbReference type="EMBL" id="CP000680">
    <property type="protein sequence ID" value="ABP83931.1"/>
    <property type="molecule type" value="Genomic_DNA"/>
</dbReference>
<dbReference type="KEGG" id="pmy:Pmen_1165"/>
<evidence type="ECO:0000313" key="2">
    <source>
        <dbReference type="EMBL" id="ABP83931.1"/>
    </source>
</evidence>
<feature type="chain" id="PRO_5002676888" evidence="1">
    <location>
        <begin position="22"/>
        <end position="115"/>
    </location>
</feature>
<accession>A4XRG5</accession>
<dbReference type="Gene3D" id="2.30.140.50">
    <property type="entry name" value="Protein of unknown function DUF2790"/>
    <property type="match status" value="1"/>
</dbReference>
<gene>
    <name evidence="2" type="ordered locus">Pmen_1165</name>
</gene>
<dbReference type="STRING" id="399739.Pmen_1165"/>
<dbReference type="Pfam" id="PF10976">
    <property type="entry name" value="DUF2790"/>
    <property type="match status" value="1"/>
</dbReference>
<dbReference type="InterPro" id="IPR021245">
    <property type="entry name" value="DUF2790"/>
</dbReference>
<proteinExistence type="predicted"/>
<protein>
    <submittedName>
        <fullName evidence="2">Uncharacterized protein</fullName>
    </submittedName>
</protein>
<name>A4XRG5_ECTM1</name>
<dbReference type="PROSITE" id="PS51257">
    <property type="entry name" value="PROKAR_LIPOPROTEIN"/>
    <property type="match status" value="1"/>
</dbReference>